<evidence type="ECO:0000256" key="4">
    <source>
        <dbReference type="PROSITE-ProRule" id="PRU00339"/>
    </source>
</evidence>
<keyword evidence="9" id="KW-1185">Reference proteome</keyword>
<comment type="caution">
    <text evidence="8">The sequence shown here is derived from an EMBL/GenBank/DDBJ whole genome shotgun (WGS) entry which is preliminary data.</text>
</comment>
<dbReference type="Pfam" id="PF13525">
    <property type="entry name" value="YfiO"/>
    <property type="match status" value="1"/>
</dbReference>
<dbReference type="RefSeq" id="WP_200673055.1">
    <property type="nucleotide sequence ID" value="NZ_JAACYA010000001.1"/>
</dbReference>
<sequence>MKKILLALLVSATVFSCAEKVVKKEQVMTKAIQLYKKGEYDDAKEYFKKAIYEAQNMTTTDIMEARYHLANIYFLEENYIDAIVEFEEFLSLFPTSPYVPEVLYKLAFSYLKVSPSPDRDLTYVKKAEEKAEELIDSYPDTVYARKAKDIINKVRKVKAQHLIEIADLYEHLGKYYSASVYYNMVFDDYPDQIKKDYIIYKIAYNLANADQQYEDEIKRYQERIKKIEEKIEKEKNLEKRNVLLNRKKLLEEHINRLEERIRKSKERAAQIIKHALSKYPDSRYVDKMKKLLEKLHEEG</sequence>
<evidence type="ECO:0000313" key="9">
    <source>
        <dbReference type="Proteomes" id="UP000772812"/>
    </source>
</evidence>
<evidence type="ECO:0000256" key="6">
    <source>
        <dbReference type="SAM" id="SignalP"/>
    </source>
</evidence>
<feature type="coiled-coil region" evidence="5">
    <location>
        <begin position="210"/>
        <end position="274"/>
    </location>
</feature>
<feature type="signal peptide" evidence="6">
    <location>
        <begin position="1"/>
        <end position="18"/>
    </location>
</feature>
<protein>
    <submittedName>
        <fullName evidence="8">Outer membrane protein assembly factor BamD</fullName>
    </submittedName>
</protein>
<keyword evidence="5" id="KW-0175">Coiled coil</keyword>
<dbReference type="NCBIfam" id="TIGR03302">
    <property type="entry name" value="OM_YfiO"/>
    <property type="match status" value="1"/>
</dbReference>
<feature type="domain" description="Outer membrane lipoprotein BamD-like" evidence="7">
    <location>
        <begin position="24"/>
        <end position="202"/>
    </location>
</feature>
<proteinExistence type="predicted"/>
<dbReference type="InterPro" id="IPR019734">
    <property type="entry name" value="TPR_rpt"/>
</dbReference>
<keyword evidence="1 6" id="KW-0732">Signal</keyword>
<dbReference type="InterPro" id="IPR011990">
    <property type="entry name" value="TPR-like_helical_dom_sf"/>
</dbReference>
<feature type="repeat" description="TPR" evidence="4">
    <location>
        <begin position="63"/>
        <end position="96"/>
    </location>
</feature>
<keyword evidence="3" id="KW-0998">Cell outer membrane</keyword>
<dbReference type="SMART" id="SM00028">
    <property type="entry name" value="TPR"/>
    <property type="match status" value="3"/>
</dbReference>
<reference evidence="8 9" key="1">
    <citation type="journal article" date="2021" name="Syst. Appl. Microbiol.">
        <title>Persephonella atlantica sp. nov.: How to adapt to physico-chemical gradients in high temperature hydrothermal habitats.</title>
        <authorList>
            <person name="Francois D.X."/>
            <person name="Godfroy A."/>
            <person name="Mathien C."/>
            <person name="Aube J."/>
            <person name="Cathalot C."/>
            <person name="Lesongeur F."/>
            <person name="L'Haridon S."/>
            <person name="Philippon X."/>
            <person name="Roussel E.G."/>
        </authorList>
    </citation>
    <scope>NUCLEOTIDE SEQUENCE [LARGE SCALE GENOMIC DNA]</scope>
    <source>
        <strain evidence="8 9">MO1340</strain>
    </source>
</reference>
<dbReference type="PROSITE" id="PS51257">
    <property type="entry name" value="PROKAR_LIPOPROTEIN"/>
    <property type="match status" value="1"/>
</dbReference>
<dbReference type="EMBL" id="JAACYA010000001">
    <property type="protein sequence ID" value="MBK3331642.1"/>
    <property type="molecule type" value="Genomic_DNA"/>
</dbReference>
<name>A0ABS1GFE5_9AQUI</name>
<accession>A0ABS1GFE5</accession>
<keyword evidence="2" id="KW-0472">Membrane</keyword>
<keyword evidence="4" id="KW-0802">TPR repeat</keyword>
<organism evidence="8 9">
    <name type="scientific">Persephonella atlantica</name>
    <dbReference type="NCBI Taxonomy" id="2699429"/>
    <lineage>
        <taxon>Bacteria</taxon>
        <taxon>Pseudomonadati</taxon>
        <taxon>Aquificota</taxon>
        <taxon>Aquificia</taxon>
        <taxon>Aquificales</taxon>
        <taxon>Hydrogenothermaceae</taxon>
        <taxon>Persephonella</taxon>
    </lineage>
</organism>
<dbReference type="InterPro" id="IPR017689">
    <property type="entry name" value="BamD"/>
</dbReference>
<evidence type="ECO:0000256" key="2">
    <source>
        <dbReference type="ARBA" id="ARBA00023136"/>
    </source>
</evidence>
<dbReference type="SUPFAM" id="SSF48452">
    <property type="entry name" value="TPR-like"/>
    <property type="match status" value="1"/>
</dbReference>
<dbReference type="PROSITE" id="PS50005">
    <property type="entry name" value="TPR"/>
    <property type="match status" value="1"/>
</dbReference>
<evidence type="ECO:0000256" key="5">
    <source>
        <dbReference type="SAM" id="Coils"/>
    </source>
</evidence>
<dbReference type="Gene3D" id="1.25.40.10">
    <property type="entry name" value="Tetratricopeptide repeat domain"/>
    <property type="match status" value="1"/>
</dbReference>
<feature type="chain" id="PRO_5046502173" evidence="6">
    <location>
        <begin position="19"/>
        <end position="299"/>
    </location>
</feature>
<dbReference type="InterPro" id="IPR039565">
    <property type="entry name" value="BamD-like"/>
</dbReference>
<evidence type="ECO:0000256" key="1">
    <source>
        <dbReference type="ARBA" id="ARBA00022729"/>
    </source>
</evidence>
<evidence type="ECO:0000256" key="3">
    <source>
        <dbReference type="ARBA" id="ARBA00023237"/>
    </source>
</evidence>
<evidence type="ECO:0000313" key="8">
    <source>
        <dbReference type="EMBL" id="MBK3331642.1"/>
    </source>
</evidence>
<dbReference type="Proteomes" id="UP000772812">
    <property type="component" value="Unassembled WGS sequence"/>
</dbReference>
<gene>
    <name evidence="8" type="primary">bamD</name>
    <name evidence="8" type="ORF">GWK41_01015</name>
</gene>
<evidence type="ECO:0000259" key="7">
    <source>
        <dbReference type="Pfam" id="PF13525"/>
    </source>
</evidence>